<evidence type="ECO:0000313" key="1">
    <source>
        <dbReference type="EMBL" id="GGO89007.1"/>
    </source>
</evidence>
<organism evidence="1 2">
    <name type="scientific">Marinobacterium nitratireducens</name>
    <dbReference type="NCBI Taxonomy" id="518897"/>
    <lineage>
        <taxon>Bacteria</taxon>
        <taxon>Pseudomonadati</taxon>
        <taxon>Pseudomonadota</taxon>
        <taxon>Gammaproteobacteria</taxon>
        <taxon>Oceanospirillales</taxon>
        <taxon>Oceanospirillaceae</taxon>
        <taxon>Marinobacterium</taxon>
    </lineage>
</organism>
<sequence length="388" mass="43222">MAIVTTSLFGDLYFIPAPGAVTANERLEWLTDLEESFGGDESPLESRPVARQRLGYDLPALADGVIQRAANALVGGLASLWAVPVWPEIQTIGAHAGGFNNISIDTTVVDLREDSLALLWGNPDNWQIVEISAVAADSITFTPVSAAYSNLKIIPVRVGRMIGSRKRPAKHQHIVVRAQWEVDDVENIATTVPTQFLGNDFYTDRVVLPSAMPEHTLERDLQVADFNLGPTNFYSAWDHNKKTIPQHRMMHSLAEVRAFRSWLYRRAGRYRPYWEPSWEHDLRLNDSGSLTTTITVYPDDYEDQAEIRTHIAIEAGGVWYPRTITTVTPVDADHLDLTLDTSLGGIDASTVTRISYLGLKRLDSDAIELDWLGAGNCQCDLKIKEIQP</sequence>
<dbReference type="EMBL" id="BMLT01000021">
    <property type="protein sequence ID" value="GGO89007.1"/>
    <property type="molecule type" value="Genomic_DNA"/>
</dbReference>
<gene>
    <name evidence="1" type="ORF">GCM10011348_45750</name>
</gene>
<comment type="caution">
    <text evidence="1">The sequence shown here is derived from an EMBL/GenBank/DDBJ whole genome shotgun (WGS) entry which is preliminary data.</text>
</comment>
<keyword evidence="2" id="KW-1185">Reference proteome</keyword>
<proteinExistence type="predicted"/>
<reference evidence="1 2" key="1">
    <citation type="journal article" date="2014" name="Int. J. Syst. Evol. Microbiol.">
        <title>Complete genome sequence of Corynebacterium casei LMG S-19264T (=DSM 44701T), isolated from a smear-ripened cheese.</title>
        <authorList>
            <consortium name="US DOE Joint Genome Institute (JGI-PGF)"/>
            <person name="Walter F."/>
            <person name="Albersmeier A."/>
            <person name="Kalinowski J."/>
            <person name="Ruckert C."/>
        </authorList>
    </citation>
    <scope>NUCLEOTIDE SEQUENCE [LARGE SCALE GENOMIC DNA]</scope>
    <source>
        <strain evidence="1 2">CGMCC 1.7286</strain>
    </source>
</reference>
<dbReference type="Proteomes" id="UP000599578">
    <property type="component" value="Unassembled WGS sequence"/>
</dbReference>
<protein>
    <submittedName>
        <fullName evidence="1">Uncharacterized protein</fullName>
    </submittedName>
</protein>
<name>A0A918DZ08_9GAMM</name>
<accession>A0A918DZ08</accession>
<dbReference type="RefSeq" id="WP_188862971.1">
    <property type="nucleotide sequence ID" value="NZ_BMLT01000021.1"/>
</dbReference>
<evidence type="ECO:0000313" key="2">
    <source>
        <dbReference type="Proteomes" id="UP000599578"/>
    </source>
</evidence>
<dbReference type="AlphaFoldDB" id="A0A918DZ08"/>